<gene>
    <name evidence="2" type="ORF">Nepgr_018786</name>
</gene>
<evidence type="ECO:0000313" key="3">
    <source>
        <dbReference type="Proteomes" id="UP001279734"/>
    </source>
</evidence>
<dbReference type="EMBL" id="BSYO01000017">
    <property type="protein sequence ID" value="GMH16945.1"/>
    <property type="molecule type" value="Genomic_DNA"/>
</dbReference>
<sequence length="73" mass="8008">MVFCDWHPVDAVHLPGMDAFIFLMGSVSTFPGMLFADGRISANALFDSVVAFACMGVFGRYGCDWLVLPVWCV</sequence>
<protein>
    <submittedName>
        <fullName evidence="2">Uncharacterized protein</fullName>
    </submittedName>
</protein>
<feature type="transmembrane region" description="Helical" evidence="1">
    <location>
        <begin position="44"/>
        <end position="61"/>
    </location>
</feature>
<feature type="transmembrane region" description="Helical" evidence="1">
    <location>
        <begin position="20"/>
        <end position="37"/>
    </location>
</feature>
<proteinExistence type="predicted"/>
<organism evidence="2 3">
    <name type="scientific">Nepenthes gracilis</name>
    <name type="common">Slender pitcher plant</name>
    <dbReference type="NCBI Taxonomy" id="150966"/>
    <lineage>
        <taxon>Eukaryota</taxon>
        <taxon>Viridiplantae</taxon>
        <taxon>Streptophyta</taxon>
        <taxon>Embryophyta</taxon>
        <taxon>Tracheophyta</taxon>
        <taxon>Spermatophyta</taxon>
        <taxon>Magnoliopsida</taxon>
        <taxon>eudicotyledons</taxon>
        <taxon>Gunneridae</taxon>
        <taxon>Pentapetalae</taxon>
        <taxon>Caryophyllales</taxon>
        <taxon>Nepenthaceae</taxon>
        <taxon>Nepenthes</taxon>
    </lineage>
</organism>
<keyword evidence="1" id="KW-0812">Transmembrane</keyword>
<evidence type="ECO:0000256" key="1">
    <source>
        <dbReference type="SAM" id="Phobius"/>
    </source>
</evidence>
<evidence type="ECO:0000313" key="2">
    <source>
        <dbReference type="EMBL" id="GMH16945.1"/>
    </source>
</evidence>
<keyword evidence="1" id="KW-0472">Membrane</keyword>
<keyword evidence="1" id="KW-1133">Transmembrane helix</keyword>
<keyword evidence="3" id="KW-1185">Reference proteome</keyword>
<dbReference type="AlphaFoldDB" id="A0AAD3SU29"/>
<dbReference type="Proteomes" id="UP001279734">
    <property type="component" value="Unassembled WGS sequence"/>
</dbReference>
<reference evidence="2" key="1">
    <citation type="submission" date="2023-05" db="EMBL/GenBank/DDBJ databases">
        <title>Nepenthes gracilis genome sequencing.</title>
        <authorList>
            <person name="Fukushima K."/>
        </authorList>
    </citation>
    <scope>NUCLEOTIDE SEQUENCE</scope>
    <source>
        <strain evidence="2">SING2019-196</strain>
    </source>
</reference>
<accession>A0AAD3SU29</accession>
<name>A0AAD3SU29_NEPGR</name>
<comment type="caution">
    <text evidence="2">The sequence shown here is derived from an EMBL/GenBank/DDBJ whole genome shotgun (WGS) entry which is preliminary data.</text>
</comment>